<name>A0A6I0ZZR1_PHOVU</name>
<dbReference type="EMBL" id="WDBI01000008">
    <property type="protein sequence ID" value="KAB6527976.1"/>
    <property type="molecule type" value="Genomic_DNA"/>
</dbReference>
<evidence type="ECO:0000256" key="1">
    <source>
        <dbReference type="SAM" id="Phobius"/>
    </source>
</evidence>
<reference evidence="2 3" key="1">
    <citation type="journal article" date="2019" name="Nat. Med.">
        <title>A library of human gut bacterial isolates paired with longitudinal multiomics data enables mechanistic microbiome research.</title>
        <authorList>
            <person name="Poyet M."/>
            <person name="Groussin M."/>
            <person name="Gibbons S.M."/>
            <person name="Avila-Pacheco J."/>
            <person name="Jiang X."/>
            <person name="Kearney S.M."/>
            <person name="Perrotta A.R."/>
            <person name="Berdy B."/>
            <person name="Zhao S."/>
            <person name="Lieberman T.D."/>
            <person name="Swanson P.K."/>
            <person name="Smith M."/>
            <person name="Roesemann S."/>
            <person name="Alexander J.E."/>
            <person name="Rich S.A."/>
            <person name="Livny J."/>
            <person name="Vlamakis H."/>
            <person name="Clish C."/>
            <person name="Bullock K."/>
            <person name="Deik A."/>
            <person name="Scott J."/>
            <person name="Pierce K.A."/>
            <person name="Xavier R.J."/>
            <person name="Alm E.J."/>
        </authorList>
    </citation>
    <scope>NUCLEOTIDE SEQUENCE [LARGE SCALE GENOMIC DNA]</scope>
    <source>
        <strain evidence="2 3">BIOML-A122</strain>
    </source>
</reference>
<evidence type="ECO:0008006" key="4">
    <source>
        <dbReference type="Google" id="ProtNLM"/>
    </source>
</evidence>
<feature type="transmembrane region" description="Helical" evidence="1">
    <location>
        <begin position="148"/>
        <end position="172"/>
    </location>
</feature>
<proteinExistence type="predicted"/>
<feature type="transmembrane region" description="Helical" evidence="1">
    <location>
        <begin position="113"/>
        <end position="142"/>
    </location>
</feature>
<keyword evidence="1" id="KW-0812">Transmembrane</keyword>
<comment type="caution">
    <text evidence="2">The sequence shown here is derived from an EMBL/GenBank/DDBJ whole genome shotgun (WGS) entry which is preliminary data.</text>
</comment>
<dbReference type="Proteomes" id="UP000469427">
    <property type="component" value="Unassembled WGS sequence"/>
</dbReference>
<keyword evidence="1" id="KW-1133">Transmembrane helix</keyword>
<gene>
    <name evidence="2" type="ORF">GAY98_07105</name>
</gene>
<accession>A0A6I0ZZR1</accession>
<dbReference type="AlphaFoldDB" id="A0A6I0ZZR1"/>
<protein>
    <recommendedName>
        <fullName evidence="4">Transmembrane protein</fullName>
    </recommendedName>
</protein>
<evidence type="ECO:0000313" key="2">
    <source>
        <dbReference type="EMBL" id="KAB6527976.1"/>
    </source>
</evidence>
<sequence>MNKKFDFSEIDGALPTAEKMQERDRMTDALENNYEAVRILSANVEKLENRLSEALPKMDGAVSSLHRASKVTVSEEARKTLEQEGEKICRKMADRMERECARLAGRLSASNRVLISVTAFWCMVETIISLAAAFVCTCMAISQFIHSLILWKILGYTAGFLVLCIVLTIFICRKLRQ</sequence>
<keyword evidence="1" id="KW-0472">Membrane</keyword>
<evidence type="ECO:0000313" key="3">
    <source>
        <dbReference type="Proteomes" id="UP000469427"/>
    </source>
</evidence>
<organism evidence="2 3">
    <name type="scientific">Phocaeicola vulgatus</name>
    <name type="common">Bacteroides vulgatus</name>
    <dbReference type="NCBI Taxonomy" id="821"/>
    <lineage>
        <taxon>Bacteria</taxon>
        <taxon>Pseudomonadati</taxon>
        <taxon>Bacteroidota</taxon>
        <taxon>Bacteroidia</taxon>
        <taxon>Bacteroidales</taxon>
        <taxon>Bacteroidaceae</taxon>
        <taxon>Phocaeicola</taxon>
    </lineage>
</organism>